<dbReference type="EMBL" id="VOHE01000004">
    <property type="protein sequence ID" value="TWT18920.1"/>
    <property type="molecule type" value="Genomic_DNA"/>
</dbReference>
<proteinExistence type="predicted"/>
<organism evidence="1 2">
    <name type="scientific">Luteimonas wenzhouensis</name>
    <dbReference type="NCBI Taxonomy" id="2599615"/>
    <lineage>
        <taxon>Bacteria</taxon>
        <taxon>Pseudomonadati</taxon>
        <taxon>Pseudomonadota</taxon>
        <taxon>Gammaproteobacteria</taxon>
        <taxon>Lysobacterales</taxon>
        <taxon>Lysobacteraceae</taxon>
        <taxon>Luteimonas</taxon>
    </lineage>
</organism>
<dbReference type="AlphaFoldDB" id="A0A5C5U0G3"/>
<comment type="caution">
    <text evidence="1">The sequence shown here is derived from an EMBL/GenBank/DDBJ whole genome shotgun (WGS) entry which is preliminary data.</text>
</comment>
<dbReference type="InterPro" id="IPR007433">
    <property type="entry name" value="DUF481"/>
</dbReference>
<accession>A0A5C5U0G3</accession>
<sequence>MLAGWWLALVGLPVFLQPMPEAPQLPAALAVASGQVSLRQPCLRLVCADAEWQGLLPRVVDAQRAPGAVDRIRAMRLPQLASRRYIGLHSPASRRDWFSSTGSHALFAARYGVEAVRNPDTRVQLEFGTGYRLQPYADWGAADQGLVASGLMRWNQRLGERAALNQQVRIERGREHAFVRQTIGLDLRLDPQWSLLGDVELRHDTAGNGGEGRTDREGSLRLRYAF</sequence>
<dbReference type="OrthoDB" id="6057796at2"/>
<protein>
    <submittedName>
        <fullName evidence="1">DUF481 domain-containing protein</fullName>
    </submittedName>
</protein>
<gene>
    <name evidence="1" type="ORF">FQY79_09835</name>
</gene>
<reference evidence="1 2" key="1">
    <citation type="submission" date="2019-07" db="EMBL/GenBank/DDBJ databases">
        <title>Luteimonas sp. YD-1 nov., isolated from acidic soil.</title>
        <authorList>
            <person name="Zhou J."/>
        </authorList>
    </citation>
    <scope>NUCLEOTIDE SEQUENCE [LARGE SCALE GENOMIC DNA]</scope>
    <source>
        <strain evidence="1 2">YD-1</strain>
    </source>
</reference>
<name>A0A5C5U0G3_9GAMM</name>
<evidence type="ECO:0000313" key="2">
    <source>
        <dbReference type="Proteomes" id="UP000315949"/>
    </source>
</evidence>
<dbReference type="RefSeq" id="WP_146312739.1">
    <property type="nucleotide sequence ID" value="NZ_VOHE01000004.1"/>
</dbReference>
<dbReference type="Proteomes" id="UP000315949">
    <property type="component" value="Unassembled WGS sequence"/>
</dbReference>
<keyword evidence="2" id="KW-1185">Reference proteome</keyword>
<evidence type="ECO:0000313" key="1">
    <source>
        <dbReference type="EMBL" id="TWT18920.1"/>
    </source>
</evidence>
<dbReference type="Pfam" id="PF04338">
    <property type="entry name" value="DUF481"/>
    <property type="match status" value="1"/>
</dbReference>